<evidence type="ECO:0000313" key="2">
    <source>
        <dbReference type="Proteomes" id="UP000215999"/>
    </source>
</evidence>
<comment type="caution">
    <text evidence="1">The sequence shown here is derived from an EMBL/GenBank/DDBJ whole genome shotgun (WGS) entry which is preliminary data.</text>
</comment>
<keyword evidence="2" id="KW-1185">Reference proteome</keyword>
<reference evidence="1 2" key="1">
    <citation type="journal article" date="2016" name="Antonie Van Leeuwenhoek">
        <title>Photobacterium sanguinicancri sp. nov. isolated from marine animals.</title>
        <authorList>
            <person name="Gomez-Gil B."/>
            <person name="Roque A."/>
            <person name="Rotllant G."/>
            <person name="Romalde J.L."/>
            <person name="Doce A."/>
            <person name="Eggermont M."/>
            <person name="Defoirdt T."/>
        </authorList>
    </citation>
    <scope>NUCLEOTIDE SEQUENCE [LARGE SCALE GENOMIC DNA]</scope>
    <source>
        <strain evidence="1 2">CAIM 1827</strain>
    </source>
</reference>
<dbReference type="EMBL" id="NOIF01000110">
    <property type="protein sequence ID" value="OZS42983.1"/>
    <property type="molecule type" value="Genomic_DNA"/>
</dbReference>
<proteinExistence type="predicted"/>
<protein>
    <submittedName>
        <fullName evidence="1">Uncharacterized protein</fullName>
    </submittedName>
</protein>
<gene>
    <name evidence="1" type="ORF">ASV53_15690</name>
</gene>
<organism evidence="1 2">
    <name type="scientific">Photobacterium sanguinicancri</name>
    <dbReference type="NCBI Taxonomy" id="875932"/>
    <lineage>
        <taxon>Bacteria</taxon>
        <taxon>Pseudomonadati</taxon>
        <taxon>Pseudomonadota</taxon>
        <taxon>Gammaproteobacteria</taxon>
        <taxon>Vibrionales</taxon>
        <taxon>Vibrionaceae</taxon>
        <taxon>Photobacterium</taxon>
    </lineage>
</organism>
<evidence type="ECO:0000313" key="1">
    <source>
        <dbReference type="EMBL" id="OZS42983.1"/>
    </source>
</evidence>
<dbReference type="Proteomes" id="UP000215999">
    <property type="component" value="Unassembled WGS sequence"/>
</dbReference>
<sequence length="133" mass="14886">MMVNHSEIELILGKKETVSVIPIINTLVDIWSKRDGGISGEVSPLIVNALTTNTEYTLSMMSDYPDSFQDWLEELDGIVFTDLTGLESEHLNQEKDNLVQALKNYSKNGNSDLGVFAQRLIKRLESISIQVVD</sequence>
<name>A0ABX4FVV3_9GAMM</name>
<accession>A0ABX4FVV3</accession>